<dbReference type="AlphaFoldDB" id="A0A0G0GHG5"/>
<gene>
    <name evidence="9" type="ORF">US40_C0007G0029</name>
</gene>
<dbReference type="EC" id="4.1.2.13" evidence="4"/>
<dbReference type="EMBL" id="LBSV01000007">
    <property type="protein sequence ID" value="KKQ25530.1"/>
    <property type="molecule type" value="Genomic_DNA"/>
</dbReference>
<evidence type="ECO:0000256" key="7">
    <source>
        <dbReference type="ARBA" id="ARBA00029799"/>
    </source>
</evidence>
<name>A0A0G0GHG5_9BACT</name>
<reference evidence="9 10" key="1">
    <citation type="journal article" date="2015" name="Nature">
        <title>rRNA introns, odd ribosomes, and small enigmatic genomes across a large radiation of phyla.</title>
        <authorList>
            <person name="Brown C.T."/>
            <person name="Hug L.A."/>
            <person name="Thomas B.C."/>
            <person name="Sharon I."/>
            <person name="Castelle C.J."/>
            <person name="Singh A."/>
            <person name="Wilkins M.J."/>
            <person name="Williams K.H."/>
            <person name="Banfield J.F."/>
        </authorList>
    </citation>
    <scope>NUCLEOTIDE SEQUENCE [LARGE SCALE GENOMIC DNA]</scope>
</reference>
<evidence type="ECO:0000256" key="8">
    <source>
        <dbReference type="ARBA" id="ARBA00072515"/>
    </source>
</evidence>
<comment type="pathway">
    <text evidence="2">Carbohydrate degradation; glycolysis; D-glyceraldehyde 3-phosphate and glycerone phosphate from D-glucose: step 4/4.</text>
</comment>
<comment type="catalytic activity">
    <reaction evidence="1">
        <text>beta-D-fructose 1,6-bisphosphate = D-glyceraldehyde 3-phosphate + dihydroxyacetone phosphate</text>
        <dbReference type="Rhea" id="RHEA:14729"/>
        <dbReference type="ChEBI" id="CHEBI:32966"/>
        <dbReference type="ChEBI" id="CHEBI:57642"/>
        <dbReference type="ChEBI" id="CHEBI:59776"/>
        <dbReference type="EC" id="4.1.2.13"/>
    </reaction>
</comment>
<dbReference type="PANTHER" id="PTHR11627">
    <property type="entry name" value="FRUCTOSE-BISPHOSPHATE ALDOLASE"/>
    <property type="match status" value="1"/>
</dbReference>
<sequence length="329" mass="36553">MTDQTLAQTAKQMVAPKKGILAADESLNTMTKRLSSIGVESTLENRSMWRQIMVETEGIENYVSGIILFDETLRNPLPNGKMIADILKEKGVLPGIKTDEGTYKFNSGEETFTLGLDKLQKRYEEYRQMGAVFAKWRAAYKVGEDMPSKAARASNAIGLAQYALITQKSGLVPIVEPEVLVLEGSHDIDTSEEATEEILEDVFKWLERFGVEFSGMLLKPNMILPGKNSEKKSSAQEIAEKTVKVLRKTVPKEVPGIVFLSGGLTPDESTDYLKAMNSAYKDLPWQLSYSFGRALQQEGLKAWAGKKENVKAAQEAFLTRAKKVSDARE</sequence>
<evidence type="ECO:0000256" key="2">
    <source>
        <dbReference type="ARBA" id="ARBA00004714"/>
    </source>
</evidence>
<evidence type="ECO:0000256" key="6">
    <source>
        <dbReference type="ARBA" id="ARBA00023239"/>
    </source>
</evidence>
<dbReference type="GO" id="GO:0004332">
    <property type="term" value="F:fructose-bisphosphate aldolase activity"/>
    <property type="evidence" value="ECO:0007669"/>
    <property type="project" value="UniProtKB-EC"/>
</dbReference>
<dbReference type="NCBIfam" id="NF033379">
    <property type="entry name" value="FrucBisAld_I"/>
    <property type="match status" value="1"/>
</dbReference>
<dbReference type="GO" id="GO:0006096">
    <property type="term" value="P:glycolytic process"/>
    <property type="evidence" value="ECO:0007669"/>
    <property type="project" value="UniProtKB-UniPathway"/>
</dbReference>
<evidence type="ECO:0000256" key="4">
    <source>
        <dbReference type="ARBA" id="ARBA00013068"/>
    </source>
</evidence>
<accession>A0A0G0GHG5</accession>
<comment type="similarity">
    <text evidence="3">Belongs to the class I fructose-bisphosphate aldolase family.</text>
</comment>
<organism evidence="9 10">
    <name type="scientific">Candidatus Roizmanbacteria bacterium GW2011_GWC2_37_13</name>
    <dbReference type="NCBI Taxonomy" id="1618486"/>
    <lineage>
        <taxon>Bacteria</taxon>
        <taxon>Candidatus Roizmaniibacteriota</taxon>
    </lineage>
</organism>
<dbReference type="PATRIC" id="fig|1618486.3.peg.614"/>
<dbReference type="UniPathway" id="UPA00109">
    <property type="reaction ID" value="UER00183"/>
</dbReference>
<dbReference type="Proteomes" id="UP000034917">
    <property type="component" value="Unassembled WGS sequence"/>
</dbReference>
<keyword evidence="5" id="KW-0324">Glycolysis</keyword>
<dbReference type="InterPro" id="IPR000741">
    <property type="entry name" value="FBA_I"/>
</dbReference>
<evidence type="ECO:0000313" key="9">
    <source>
        <dbReference type="EMBL" id="KKQ25530.1"/>
    </source>
</evidence>
<comment type="caution">
    <text evidence="9">The sequence shown here is derived from an EMBL/GenBank/DDBJ whole genome shotgun (WGS) entry which is preliminary data.</text>
</comment>
<evidence type="ECO:0000256" key="5">
    <source>
        <dbReference type="ARBA" id="ARBA00023152"/>
    </source>
</evidence>
<proteinExistence type="inferred from homology"/>
<dbReference type="FunFam" id="3.20.20.70:FF:000140">
    <property type="entry name" value="Fructose-bisphosphate aldolase"/>
    <property type="match status" value="1"/>
</dbReference>
<dbReference type="Pfam" id="PF00274">
    <property type="entry name" value="Glycolytic"/>
    <property type="match status" value="1"/>
</dbReference>
<evidence type="ECO:0000256" key="1">
    <source>
        <dbReference type="ARBA" id="ARBA00000441"/>
    </source>
</evidence>
<evidence type="ECO:0000256" key="3">
    <source>
        <dbReference type="ARBA" id="ARBA00010387"/>
    </source>
</evidence>
<keyword evidence="6" id="KW-0456">Lyase</keyword>
<evidence type="ECO:0000313" key="10">
    <source>
        <dbReference type="Proteomes" id="UP000034917"/>
    </source>
</evidence>
<dbReference type="Gene3D" id="3.20.20.70">
    <property type="entry name" value="Aldolase class I"/>
    <property type="match status" value="1"/>
</dbReference>
<dbReference type="SUPFAM" id="SSF51569">
    <property type="entry name" value="Aldolase"/>
    <property type="match status" value="1"/>
</dbReference>
<dbReference type="InterPro" id="IPR013785">
    <property type="entry name" value="Aldolase_TIM"/>
</dbReference>
<protein>
    <recommendedName>
        <fullName evidence="8">Probable fructose-bisphosphate aldolase class 1</fullName>
        <ecNumber evidence="4">4.1.2.13</ecNumber>
    </recommendedName>
    <alternativeName>
        <fullName evidence="7">Fructose-bisphosphate aldolase class I</fullName>
    </alternativeName>
</protein>